<dbReference type="GO" id="GO:0070979">
    <property type="term" value="P:protein K11-linked ubiquitination"/>
    <property type="evidence" value="ECO:0007669"/>
    <property type="project" value="TreeGrafter"/>
</dbReference>
<name>A0A0G4N2L6_VERLO</name>
<feature type="domain" description="Anaphase-promoting complex subunit 5" evidence="10">
    <location>
        <begin position="280"/>
        <end position="369"/>
    </location>
</feature>
<keyword evidence="12" id="KW-1185">Reference proteome</keyword>
<dbReference type="GO" id="GO:0045842">
    <property type="term" value="P:positive regulation of mitotic metaphase/anaphase transition"/>
    <property type="evidence" value="ECO:0007669"/>
    <property type="project" value="TreeGrafter"/>
</dbReference>
<organism evidence="11 12">
    <name type="scientific">Verticillium longisporum</name>
    <name type="common">Verticillium dahliae var. longisporum</name>
    <dbReference type="NCBI Taxonomy" id="100787"/>
    <lineage>
        <taxon>Eukaryota</taxon>
        <taxon>Fungi</taxon>
        <taxon>Dikarya</taxon>
        <taxon>Ascomycota</taxon>
        <taxon>Pezizomycotina</taxon>
        <taxon>Sordariomycetes</taxon>
        <taxon>Hypocreomycetidae</taxon>
        <taxon>Glomerellales</taxon>
        <taxon>Plectosphaerellaceae</taxon>
        <taxon>Verticillium</taxon>
    </lineage>
</organism>
<dbReference type="GO" id="GO:0051301">
    <property type="term" value="P:cell division"/>
    <property type="evidence" value="ECO:0007669"/>
    <property type="project" value="UniProtKB-KW"/>
</dbReference>
<protein>
    <recommendedName>
        <fullName evidence="2">Anaphase-promoting complex subunit 5</fullName>
    </recommendedName>
    <alternativeName>
        <fullName evidence="7">Cyclosome subunit 5</fullName>
    </alternativeName>
</protein>
<dbReference type="AlphaFoldDB" id="A0A0G4N2L6"/>
<dbReference type="SUPFAM" id="SSF48452">
    <property type="entry name" value="TPR-like"/>
    <property type="match status" value="1"/>
</dbReference>
<evidence type="ECO:0000256" key="1">
    <source>
        <dbReference type="ARBA" id="ARBA00007450"/>
    </source>
</evidence>
<feature type="coiled-coil region" evidence="9">
    <location>
        <begin position="583"/>
        <end position="617"/>
    </location>
</feature>
<dbReference type="Gene3D" id="1.25.40.10">
    <property type="entry name" value="Tetratricopeptide repeat domain"/>
    <property type="match status" value="1"/>
</dbReference>
<sequence>MARYLTPAKIGILSLIELYTDEHVPNAAIIPVLSFITSHVLDYDPESFNSSNAASWDKAKKAVSIVVSIQDFESLLNPYPVLVGLPGRKLWDSFLDRLWDINSLHELHSFFERQSQAMVRSKEQLRRQGDEEPDQAGIRLTRNSPFGTFVRRCQLEFSRLRFHDSAELWKEFVKYRQPTVSYRRRRNPSFGRMSFDHVLEVGEHDDWDPEGVEALASVAYGGLLTSAEPSSLSVSTDDVELLLEFQIGQMQKNGNRVPVEVQHKFRDLLKDSVVVPSTTHYLSFLDAWRSGDYPTSFDYLHRYFDYTMQNRDRLYYQYALMNLAVLQADFGCHTDAITTMLETVSTARENRDMTCLNFSLNWLFHYGQAHPNLIRDLETDSVLGAGKESLAYLRVKAKETDMGTLWSSVLISEAKLGLMNGESVATSLELLVRSSHLIVEKNMKNMFGAQLSMKMALLDRIGLAHLSNMESEMFLRCHARQSVFDDELKVTCRLAVQLAERGKYDDALKKLEALDENALRSWKPSQYWFKYRGIIKLTRDLRHNNLDGAEQILSQLLQSKMDDMEPDIAFMIDYLHIDCLKRRGDLSSAFEKVEDMLEELQEENRDLSLRLQLMLVKAHLYDKAGRPQRGFTLAMRAASMAWRARLVPNLWHAIGAIANILTSLGEFQAAIDLLTAILPRSLECDSARLSGTLYSHLADANMGLAGNAPDGSARRTECMTRGLRAVEKAFDCYSSVEEIIKQCEMMAKKATIMRVAGDKALAADCAATYVALRKHAAVLAM</sequence>
<keyword evidence="9" id="KW-0175">Coiled coil</keyword>
<dbReference type="GO" id="GO:0031145">
    <property type="term" value="P:anaphase-promoting complex-dependent catabolic process"/>
    <property type="evidence" value="ECO:0007669"/>
    <property type="project" value="TreeGrafter"/>
</dbReference>
<dbReference type="PANTHER" id="PTHR12830">
    <property type="entry name" value="ANAPHASE-PROMOTING COMPLEX SUBUNIT 5"/>
    <property type="match status" value="1"/>
</dbReference>
<comment type="function">
    <text evidence="8">Component of the anaphase promoting complex/cyclosome (APC/C), a cell cycle-regulated E3 ubiquitin ligase that controls progression through mitosis and the G1 phase of the cell cycle. The APC/C complex acts by mediating ubiquitination and subsequent degradation of target proteins: it mainly mediates the formation of 'Lys-11'-linked polyubiquitin chains and, to a lower extent, the formation of 'Lys-48'- and 'Lys-63'-linked polyubiquitin chains. The APC/C complex catalyzes assembly of branched 'Lys-11'-/'Lys-48'-linked branched ubiquitin chains on target proteins.</text>
</comment>
<keyword evidence="3" id="KW-0132">Cell division</keyword>
<evidence type="ECO:0000256" key="3">
    <source>
        <dbReference type="ARBA" id="ARBA00022618"/>
    </source>
</evidence>
<dbReference type="STRING" id="100787.A0A0G4N2L6"/>
<evidence type="ECO:0000256" key="2">
    <source>
        <dbReference type="ARBA" id="ARBA00016066"/>
    </source>
</evidence>
<dbReference type="Proteomes" id="UP000044602">
    <property type="component" value="Unassembled WGS sequence"/>
</dbReference>
<reference evidence="11 12" key="1">
    <citation type="submission" date="2015-05" db="EMBL/GenBank/DDBJ databases">
        <authorList>
            <person name="Wang D.B."/>
            <person name="Wang M."/>
        </authorList>
    </citation>
    <scope>NUCLEOTIDE SEQUENCE [LARGE SCALE GENOMIC DNA]</scope>
    <source>
        <strain evidence="11">VL1</strain>
    </source>
</reference>
<dbReference type="InterPro" id="IPR037679">
    <property type="entry name" value="Apc5"/>
</dbReference>
<evidence type="ECO:0000256" key="8">
    <source>
        <dbReference type="ARBA" id="ARBA00045696"/>
    </source>
</evidence>
<dbReference type="UniPathway" id="UPA00143"/>
<dbReference type="GO" id="GO:0005680">
    <property type="term" value="C:anaphase-promoting complex"/>
    <property type="evidence" value="ECO:0007669"/>
    <property type="project" value="InterPro"/>
</dbReference>
<evidence type="ECO:0000256" key="9">
    <source>
        <dbReference type="SAM" id="Coils"/>
    </source>
</evidence>
<evidence type="ECO:0000256" key="4">
    <source>
        <dbReference type="ARBA" id="ARBA00022776"/>
    </source>
</evidence>
<comment type="similarity">
    <text evidence="1">Belongs to the APC5 family.</text>
</comment>
<evidence type="ECO:0000313" key="11">
    <source>
        <dbReference type="EMBL" id="CRK40702.1"/>
    </source>
</evidence>
<dbReference type="InterPro" id="IPR011990">
    <property type="entry name" value="TPR-like_helical_dom_sf"/>
</dbReference>
<dbReference type="EMBL" id="CVQH01026527">
    <property type="protein sequence ID" value="CRK40702.1"/>
    <property type="molecule type" value="Genomic_DNA"/>
</dbReference>
<keyword evidence="4" id="KW-0498">Mitosis</keyword>
<evidence type="ECO:0000259" key="10">
    <source>
        <dbReference type="Pfam" id="PF12862"/>
    </source>
</evidence>
<proteinExistence type="inferred from homology"/>
<evidence type="ECO:0000256" key="5">
    <source>
        <dbReference type="ARBA" id="ARBA00022786"/>
    </source>
</evidence>
<dbReference type="PANTHER" id="PTHR12830:SF9">
    <property type="entry name" value="ANAPHASE-PROMOTING COMPLEX SUBUNIT 5"/>
    <property type="match status" value="1"/>
</dbReference>
<evidence type="ECO:0000256" key="6">
    <source>
        <dbReference type="ARBA" id="ARBA00023306"/>
    </source>
</evidence>
<gene>
    <name evidence="11" type="ORF">BN1708_008294</name>
</gene>
<evidence type="ECO:0000313" key="12">
    <source>
        <dbReference type="Proteomes" id="UP000044602"/>
    </source>
</evidence>
<dbReference type="Pfam" id="PF12862">
    <property type="entry name" value="ANAPC5"/>
    <property type="match status" value="1"/>
</dbReference>
<evidence type="ECO:0000256" key="7">
    <source>
        <dbReference type="ARBA" id="ARBA00031069"/>
    </source>
</evidence>
<keyword evidence="6" id="KW-0131">Cell cycle</keyword>
<keyword evidence="5" id="KW-0833">Ubl conjugation pathway</keyword>
<accession>A0A0G4N2L6</accession>
<dbReference type="InterPro" id="IPR026000">
    <property type="entry name" value="Apc5_dom"/>
</dbReference>